<sequence>MAWDREGGLTLIVSMSILLLLLLQMTPPPSLATMLGDPRRLLSVGIAIGLFIAITLAGFRYRDEIRFAIVKPIHLHELHRLAPTASGRIRKSWDWRGGMGWNVELVYDDAPQRKVEDRPGRDGCTRDFRALGSHFFLEGEYC</sequence>
<accession>A0A1H9FVR0</accession>
<dbReference type="Proteomes" id="UP000199647">
    <property type="component" value="Unassembled WGS sequence"/>
</dbReference>
<organism evidence="2 3">
    <name type="scientific">Faunimonas pinastri</name>
    <dbReference type="NCBI Taxonomy" id="1855383"/>
    <lineage>
        <taxon>Bacteria</taxon>
        <taxon>Pseudomonadati</taxon>
        <taxon>Pseudomonadota</taxon>
        <taxon>Alphaproteobacteria</taxon>
        <taxon>Hyphomicrobiales</taxon>
        <taxon>Afifellaceae</taxon>
        <taxon>Faunimonas</taxon>
    </lineage>
</organism>
<keyword evidence="3" id="KW-1185">Reference proteome</keyword>
<feature type="transmembrane region" description="Helical" evidence="1">
    <location>
        <begin position="42"/>
        <end position="61"/>
    </location>
</feature>
<keyword evidence="1" id="KW-1133">Transmembrane helix</keyword>
<dbReference type="STRING" id="1855383.SAMN05216548_104217"/>
<dbReference type="AlphaFoldDB" id="A0A1H9FVR0"/>
<proteinExistence type="predicted"/>
<evidence type="ECO:0000313" key="2">
    <source>
        <dbReference type="EMBL" id="SEQ41633.1"/>
    </source>
</evidence>
<dbReference type="EMBL" id="FOFG01000004">
    <property type="protein sequence ID" value="SEQ41633.1"/>
    <property type="molecule type" value="Genomic_DNA"/>
</dbReference>
<keyword evidence="1" id="KW-0472">Membrane</keyword>
<gene>
    <name evidence="2" type="ORF">SAMN05216548_104217</name>
</gene>
<evidence type="ECO:0000313" key="3">
    <source>
        <dbReference type="Proteomes" id="UP000199647"/>
    </source>
</evidence>
<reference evidence="2 3" key="1">
    <citation type="submission" date="2016-10" db="EMBL/GenBank/DDBJ databases">
        <authorList>
            <person name="de Groot N.N."/>
        </authorList>
    </citation>
    <scope>NUCLEOTIDE SEQUENCE [LARGE SCALE GENOMIC DNA]</scope>
    <source>
        <strain evidence="2 3">A52C2</strain>
    </source>
</reference>
<name>A0A1H9FVR0_9HYPH</name>
<protein>
    <submittedName>
        <fullName evidence="2">Uncharacterized protein</fullName>
    </submittedName>
</protein>
<keyword evidence="1" id="KW-0812">Transmembrane</keyword>
<evidence type="ECO:0000256" key="1">
    <source>
        <dbReference type="SAM" id="Phobius"/>
    </source>
</evidence>